<dbReference type="OrthoDB" id="2449528at2759"/>
<dbReference type="AlphaFoldDB" id="A0A9N9KH87"/>
<keyword evidence="2" id="KW-1185">Reference proteome</keyword>
<gene>
    <name evidence="1" type="ORF">DERYTH_LOCUS28566</name>
</gene>
<feature type="non-terminal residue" evidence="1">
    <location>
        <position position="78"/>
    </location>
</feature>
<evidence type="ECO:0000313" key="2">
    <source>
        <dbReference type="Proteomes" id="UP000789405"/>
    </source>
</evidence>
<accession>A0A9N9KH87</accession>
<comment type="caution">
    <text evidence="1">The sequence shown here is derived from an EMBL/GenBank/DDBJ whole genome shotgun (WGS) entry which is preliminary data.</text>
</comment>
<sequence>NEAQNDTITQLYINDGSNQGADERHEYKLVDFPIFSGSHDDDPVEWYEAFNRACISNNILENRRIAIVSNFLRGTALS</sequence>
<dbReference type="EMBL" id="CAJVPY010072124">
    <property type="protein sequence ID" value="CAG8828846.1"/>
    <property type="molecule type" value="Genomic_DNA"/>
</dbReference>
<proteinExistence type="predicted"/>
<protein>
    <submittedName>
        <fullName evidence="1">3980_t:CDS:1</fullName>
    </submittedName>
</protein>
<name>A0A9N9KH87_9GLOM</name>
<evidence type="ECO:0000313" key="1">
    <source>
        <dbReference type="EMBL" id="CAG8828846.1"/>
    </source>
</evidence>
<feature type="non-terminal residue" evidence="1">
    <location>
        <position position="1"/>
    </location>
</feature>
<organism evidence="1 2">
    <name type="scientific">Dentiscutata erythropus</name>
    <dbReference type="NCBI Taxonomy" id="1348616"/>
    <lineage>
        <taxon>Eukaryota</taxon>
        <taxon>Fungi</taxon>
        <taxon>Fungi incertae sedis</taxon>
        <taxon>Mucoromycota</taxon>
        <taxon>Glomeromycotina</taxon>
        <taxon>Glomeromycetes</taxon>
        <taxon>Diversisporales</taxon>
        <taxon>Gigasporaceae</taxon>
        <taxon>Dentiscutata</taxon>
    </lineage>
</organism>
<reference evidence="1" key="1">
    <citation type="submission" date="2021-06" db="EMBL/GenBank/DDBJ databases">
        <authorList>
            <person name="Kallberg Y."/>
            <person name="Tangrot J."/>
            <person name="Rosling A."/>
        </authorList>
    </citation>
    <scope>NUCLEOTIDE SEQUENCE</scope>
    <source>
        <strain evidence="1">MA453B</strain>
    </source>
</reference>
<dbReference type="Proteomes" id="UP000789405">
    <property type="component" value="Unassembled WGS sequence"/>
</dbReference>